<feature type="region of interest" description="Disordered" evidence="6">
    <location>
        <begin position="1"/>
        <end position="155"/>
    </location>
</feature>
<evidence type="ECO:0000256" key="2">
    <source>
        <dbReference type="ARBA" id="ARBA00022475"/>
    </source>
</evidence>
<reference evidence="9 10" key="1">
    <citation type="submission" date="2015-01" db="EMBL/GenBank/DDBJ databases">
        <title>The Genome Sequence of Ochroconis gallopava CBS43764.</title>
        <authorList>
            <consortium name="The Broad Institute Genomics Platform"/>
            <person name="Cuomo C."/>
            <person name="de Hoog S."/>
            <person name="Gorbushina A."/>
            <person name="Stielow B."/>
            <person name="Teixiera M."/>
            <person name="Abouelleil A."/>
            <person name="Chapman S.B."/>
            <person name="Priest M."/>
            <person name="Young S.K."/>
            <person name="Wortman J."/>
            <person name="Nusbaum C."/>
            <person name="Birren B."/>
        </authorList>
    </citation>
    <scope>NUCLEOTIDE SEQUENCE [LARGE SCALE GENOMIC DNA]</scope>
    <source>
        <strain evidence="9 10">CBS 43764</strain>
    </source>
</reference>
<dbReference type="VEuPathDB" id="FungiDB:PV09_05268"/>
<keyword evidence="4 7" id="KW-1133">Transmembrane helix</keyword>
<keyword evidence="2" id="KW-1003">Cell membrane</keyword>
<evidence type="ECO:0000256" key="4">
    <source>
        <dbReference type="ARBA" id="ARBA00022989"/>
    </source>
</evidence>
<comment type="subcellular location">
    <subcellularLocation>
        <location evidence="1">Cell membrane</location>
        <topology evidence="1">Multi-pass membrane protein</topology>
    </subcellularLocation>
</comment>
<feature type="compositionally biased region" description="Polar residues" evidence="6">
    <location>
        <begin position="140"/>
        <end position="149"/>
    </location>
</feature>
<protein>
    <recommendedName>
        <fullName evidence="8">DUF202 domain-containing protein</fullName>
    </recommendedName>
</protein>
<keyword evidence="5 7" id="KW-0472">Membrane</keyword>
<dbReference type="AlphaFoldDB" id="A0A0D1XM69"/>
<keyword evidence="10" id="KW-1185">Reference proteome</keyword>
<dbReference type="HOGENOM" id="CLU_053359_1_1_1"/>
<feature type="domain" description="DUF202" evidence="8">
    <location>
        <begin position="176"/>
        <end position="252"/>
    </location>
</feature>
<dbReference type="GeneID" id="27313241"/>
<dbReference type="InterPro" id="IPR003807">
    <property type="entry name" value="DUF202"/>
</dbReference>
<dbReference type="GO" id="GO:0005886">
    <property type="term" value="C:plasma membrane"/>
    <property type="evidence" value="ECO:0007669"/>
    <property type="project" value="UniProtKB-SubCell"/>
</dbReference>
<feature type="transmembrane region" description="Helical" evidence="7">
    <location>
        <begin position="227"/>
        <end position="247"/>
    </location>
</feature>
<evidence type="ECO:0000256" key="6">
    <source>
        <dbReference type="SAM" id="MobiDB-lite"/>
    </source>
</evidence>
<evidence type="ECO:0000313" key="10">
    <source>
        <dbReference type="Proteomes" id="UP000053259"/>
    </source>
</evidence>
<organism evidence="9 10">
    <name type="scientific">Verruconis gallopava</name>
    <dbReference type="NCBI Taxonomy" id="253628"/>
    <lineage>
        <taxon>Eukaryota</taxon>
        <taxon>Fungi</taxon>
        <taxon>Dikarya</taxon>
        <taxon>Ascomycota</taxon>
        <taxon>Pezizomycotina</taxon>
        <taxon>Dothideomycetes</taxon>
        <taxon>Pleosporomycetidae</taxon>
        <taxon>Venturiales</taxon>
        <taxon>Sympoventuriaceae</taxon>
        <taxon>Verruconis</taxon>
    </lineage>
</organism>
<evidence type="ECO:0000256" key="5">
    <source>
        <dbReference type="ARBA" id="ARBA00023136"/>
    </source>
</evidence>
<dbReference type="Proteomes" id="UP000053259">
    <property type="component" value="Unassembled WGS sequence"/>
</dbReference>
<dbReference type="EMBL" id="KN847544">
    <property type="protein sequence ID" value="KIW03501.1"/>
    <property type="molecule type" value="Genomic_DNA"/>
</dbReference>
<dbReference type="RefSeq" id="XP_016213370.1">
    <property type="nucleotide sequence ID" value="XM_016358751.1"/>
</dbReference>
<evidence type="ECO:0000313" key="9">
    <source>
        <dbReference type="EMBL" id="KIW03501.1"/>
    </source>
</evidence>
<gene>
    <name evidence="9" type="ORF">PV09_05268</name>
</gene>
<dbReference type="Pfam" id="PF02656">
    <property type="entry name" value="DUF202"/>
    <property type="match status" value="1"/>
</dbReference>
<proteinExistence type="predicted"/>
<evidence type="ECO:0000256" key="3">
    <source>
        <dbReference type="ARBA" id="ARBA00022692"/>
    </source>
</evidence>
<sequence length="297" mass="31791">MQAEATRELSNGSAVNMAPEQRFEQASADGASITEPSGEDRQSYKSPSSGSRSKSKHTEHGILKKSVSFHADTPACNESETMHPATSMSRNAEETADETTSILASERGGPRDYATTNQTAAGRSSAVDGLPNTTKKRRQSAPNAASPSGETAEPRWKKMLEKYGSVELENKGSVARDHLALERTFLAWLRTSLSFASIGVAITQLFRLNTSISGNTSSGATQHLREVGKPLGATFIGISTVILFIGFHRYFEGQHYVIRGKFPASRGSIALVAIISGALIITSLVVILAIGRGEFES</sequence>
<dbReference type="STRING" id="253628.A0A0D1XM69"/>
<dbReference type="PANTHER" id="PTHR34187">
    <property type="entry name" value="FGR18P"/>
    <property type="match status" value="1"/>
</dbReference>
<evidence type="ECO:0000256" key="1">
    <source>
        <dbReference type="ARBA" id="ARBA00004651"/>
    </source>
</evidence>
<feature type="transmembrane region" description="Helical" evidence="7">
    <location>
        <begin position="268"/>
        <end position="291"/>
    </location>
</feature>
<dbReference type="OrthoDB" id="199599at2759"/>
<feature type="transmembrane region" description="Helical" evidence="7">
    <location>
        <begin position="185"/>
        <end position="207"/>
    </location>
</feature>
<dbReference type="PANTHER" id="PTHR34187:SF2">
    <property type="entry name" value="DUF202 DOMAIN-CONTAINING PROTEIN"/>
    <property type="match status" value="1"/>
</dbReference>
<accession>A0A0D1XM69</accession>
<feature type="compositionally biased region" description="Polar residues" evidence="6">
    <location>
        <begin position="76"/>
        <end position="90"/>
    </location>
</feature>
<evidence type="ECO:0000256" key="7">
    <source>
        <dbReference type="SAM" id="Phobius"/>
    </source>
</evidence>
<name>A0A0D1XM69_9PEZI</name>
<dbReference type="InterPro" id="IPR052053">
    <property type="entry name" value="IM_YidH-like"/>
</dbReference>
<keyword evidence="3 7" id="KW-0812">Transmembrane</keyword>
<evidence type="ECO:0000259" key="8">
    <source>
        <dbReference type="Pfam" id="PF02656"/>
    </source>
</evidence>
<dbReference type="InParanoid" id="A0A0D1XM69"/>